<dbReference type="SMART" id="SM00387">
    <property type="entry name" value="HATPase_c"/>
    <property type="match status" value="1"/>
</dbReference>
<dbReference type="CDD" id="cd17546">
    <property type="entry name" value="REC_hyHK_CKI1_RcsC-like"/>
    <property type="match status" value="1"/>
</dbReference>
<dbReference type="PROSITE" id="PS50110">
    <property type="entry name" value="RESPONSE_REGULATORY"/>
    <property type="match status" value="1"/>
</dbReference>
<dbReference type="Pfam" id="PF00072">
    <property type="entry name" value="Response_reg"/>
    <property type="match status" value="1"/>
</dbReference>
<dbReference type="SUPFAM" id="SSF47384">
    <property type="entry name" value="Homodimeric domain of signal transducing histidine kinase"/>
    <property type="match status" value="1"/>
</dbReference>
<accession>A0A6A5QG52</accession>
<keyword evidence="7" id="KW-1185">Reference proteome</keyword>
<feature type="domain" description="Histidine kinase" evidence="4">
    <location>
        <begin position="524"/>
        <end position="796"/>
    </location>
</feature>
<feature type="region of interest" description="Disordered" evidence="3">
    <location>
        <begin position="956"/>
        <end position="982"/>
    </location>
</feature>
<dbReference type="PROSITE" id="PS50109">
    <property type="entry name" value="HIS_KIN"/>
    <property type="match status" value="1"/>
</dbReference>
<dbReference type="CDD" id="cd00082">
    <property type="entry name" value="HisKA"/>
    <property type="match status" value="1"/>
</dbReference>
<dbReference type="InterPro" id="IPR004358">
    <property type="entry name" value="Sig_transdc_His_kin-like_C"/>
</dbReference>
<sequence length="1179" mass="129230">MVGPFDPSKSAAEVRRERDVFSLYAAFQDIPIIEKLGCSPDTHSIPGDYVPRPASDASLAAFCQLAAMRLNAARSLISLIDDKYQYILAEATPNTSLKADSPLNKTNDLGFGSVRLPRCWGVCERVLDPAALADGDGGIVIINDLTKSEQHSKRSYVKDGPLRFYAGVPLVTKSGNVVGAICILDNVVRDGLSHDGILYLRDLAGVIMKYLDTYVVKDRYRRAAEGLHGLMSFAEGGSSSRTSSEQIHSLNVLTNVSSATVRSHQDHSPEIECGRQRATSEFDSFAHQSRKRPKSACRDSPAILSADELQKDLLPATTKLLFARAADIMRSSNDMDGVMFMDASFASVGSQCTSPLNSGKRCQILGFATNEESSLKGEVLTKTMTPHESNFKWVLDQYPHGYSLSCDDADDDLNAEEQVPGDRQCNPPDSPQEGQNFIKDKALLTARVKALIPNIKSAMFLPLWDYERGRWFAGCFCWSSKAERVLDGRFDLPFLKAFGHSIMQEVARLDALTTTQAKTTFLSSLSHELRTPLHGILGSIHLMRNSRLDSFRSSMLNAITICGRTLLETVEHLLDHAERPEAGHNHNSAIIRGHNSICISSEKASLQNTSADDSEKPRCNVGFVTEEVVETMIVGEAPFDITLDSDEHDKPAMNYSRSQAIAKRRSRFIILDVGDYGGLGFHLSASSFGRIIMNLFGNALKFTETGYVHVTVRSEDLTESRGTVILTISDSGVGMKSRFLQEQAFEPFHKQSQHTAGTGVGLSVVRRILEDIGGQLDVCSQFMKGTDIVLKLPLERLSEGDGHDPKINPLPVAMSGLKGRKVCVLYTGEDPSDEPAQAKHKQTVKRYVEVLTSTLSNVLQVDIWHSNVWDGFDGSEVVICPEVSFESLHTIRETAAKAGRKCPAIILVAMDILEAETLRCDARVTGKESIVETITQPCGPYKLSVALNSCLHKYDSQSTSATPTSPTTPISSPQTSTKMALSHSSQFRPKLGLYPPLVTRTKSSNTLEQMAPPEDQDPNQEASNVPPPTPAIEKVQVSQALIVDDNAINRRLLSAWMKKHKIAYQEAKDGLAALDTYKSCSGSFDLILMDISMPVMDGMTCTRLVREYEKESNVEAAHIIALTGLTSASAKLEAWTSGVDDFLTKPVDFKRLEWLTEAGRGGEGTGFMKEQGSIVRDGK</sequence>
<feature type="region of interest" description="Disordered" evidence="3">
    <location>
        <begin position="1006"/>
        <end position="1030"/>
    </location>
</feature>
<dbReference type="Gene3D" id="3.40.50.2300">
    <property type="match status" value="1"/>
</dbReference>
<dbReference type="PANTHER" id="PTHR43719">
    <property type="entry name" value="TWO-COMPONENT HISTIDINE KINASE"/>
    <property type="match status" value="1"/>
</dbReference>
<proteinExistence type="predicted"/>
<evidence type="ECO:0000259" key="5">
    <source>
        <dbReference type="PROSITE" id="PS50110"/>
    </source>
</evidence>
<dbReference type="Pfam" id="PF02518">
    <property type="entry name" value="HATPase_c"/>
    <property type="match status" value="1"/>
</dbReference>
<dbReference type="PRINTS" id="PR00344">
    <property type="entry name" value="BCTRLSENSOR"/>
</dbReference>
<dbReference type="SUPFAM" id="SSF55781">
    <property type="entry name" value="GAF domain-like"/>
    <property type="match status" value="1"/>
</dbReference>
<dbReference type="InterPro" id="IPR011006">
    <property type="entry name" value="CheY-like_superfamily"/>
</dbReference>
<dbReference type="GO" id="GO:0000155">
    <property type="term" value="F:phosphorelay sensor kinase activity"/>
    <property type="evidence" value="ECO:0007669"/>
    <property type="project" value="InterPro"/>
</dbReference>
<name>A0A6A5QG52_AMPQU</name>
<dbReference type="Gene3D" id="3.30.565.10">
    <property type="entry name" value="Histidine kinase-like ATPase, C-terminal domain"/>
    <property type="match status" value="1"/>
</dbReference>
<evidence type="ECO:0000256" key="3">
    <source>
        <dbReference type="SAM" id="MobiDB-lite"/>
    </source>
</evidence>
<organism evidence="6 7">
    <name type="scientific">Ampelomyces quisqualis</name>
    <name type="common">Powdery mildew agent</name>
    <dbReference type="NCBI Taxonomy" id="50730"/>
    <lineage>
        <taxon>Eukaryota</taxon>
        <taxon>Fungi</taxon>
        <taxon>Dikarya</taxon>
        <taxon>Ascomycota</taxon>
        <taxon>Pezizomycotina</taxon>
        <taxon>Dothideomycetes</taxon>
        <taxon>Pleosporomycetidae</taxon>
        <taxon>Pleosporales</taxon>
        <taxon>Pleosporineae</taxon>
        <taxon>Phaeosphaeriaceae</taxon>
        <taxon>Ampelomyces</taxon>
    </lineage>
</organism>
<dbReference type="Proteomes" id="UP000800096">
    <property type="component" value="Unassembled WGS sequence"/>
</dbReference>
<dbReference type="InterPro" id="IPR003594">
    <property type="entry name" value="HATPase_dom"/>
</dbReference>
<keyword evidence="1 2" id="KW-0597">Phosphoprotein</keyword>
<dbReference type="InterPro" id="IPR003661">
    <property type="entry name" value="HisK_dim/P_dom"/>
</dbReference>
<feature type="region of interest" description="Disordered" evidence="3">
    <location>
        <begin position="413"/>
        <end position="432"/>
    </location>
</feature>
<evidence type="ECO:0000313" key="6">
    <source>
        <dbReference type="EMBL" id="KAF1913696.1"/>
    </source>
</evidence>
<dbReference type="PANTHER" id="PTHR43719:SF11">
    <property type="entry name" value="HISTIDINE KINASE_RESPONSE REGULATOR, PUTATIVE-RELATED"/>
    <property type="match status" value="1"/>
</dbReference>
<dbReference type="InterPro" id="IPR036890">
    <property type="entry name" value="HATPase_C_sf"/>
</dbReference>
<dbReference type="InterPro" id="IPR005467">
    <property type="entry name" value="His_kinase_dom"/>
</dbReference>
<dbReference type="SMART" id="SM00448">
    <property type="entry name" value="REC"/>
    <property type="match status" value="1"/>
</dbReference>
<dbReference type="SUPFAM" id="SSF52172">
    <property type="entry name" value="CheY-like"/>
    <property type="match status" value="1"/>
</dbReference>
<dbReference type="Gene3D" id="3.30.450.40">
    <property type="match status" value="1"/>
</dbReference>
<feature type="domain" description="Response regulatory" evidence="5">
    <location>
        <begin position="1039"/>
        <end position="1160"/>
    </location>
</feature>
<reference evidence="6" key="1">
    <citation type="journal article" date="2020" name="Stud. Mycol.">
        <title>101 Dothideomycetes genomes: a test case for predicting lifestyles and emergence of pathogens.</title>
        <authorList>
            <person name="Haridas S."/>
            <person name="Albert R."/>
            <person name="Binder M."/>
            <person name="Bloem J."/>
            <person name="Labutti K."/>
            <person name="Salamov A."/>
            <person name="Andreopoulos B."/>
            <person name="Baker S."/>
            <person name="Barry K."/>
            <person name="Bills G."/>
            <person name="Bluhm B."/>
            <person name="Cannon C."/>
            <person name="Castanera R."/>
            <person name="Culley D."/>
            <person name="Daum C."/>
            <person name="Ezra D."/>
            <person name="Gonzalez J."/>
            <person name="Henrissat B."/>
            <person name="Kuo A."/>
            <person name="Liang C."/>
            <person name="Lipzen A."/>
            <person name="Lutzoni F."/>
            <person name="Magnuson J."/>
            <person name="Mondo S."/>
            <person name="Nolan M."/>
            <person name="Ohm R."/>
            <person name="Pangilinan J."/>
            <person name="Park H.-J."/>
            <person name="Ramirez L."/>
            <person name="Alfaro M."/>
            <person name="Sun H."/>
            <person name="Tritt A."/>
            <person name="Yoshinaga Y."/>
            <person name="Zwiers L.-H."/>
            <person name="Turgeon B."/>
            <person name="Goodwin S."/>
            <person name="Spatafora J."/>
            <person name="Crous P."/>
            <person name="Grigoriev I."/>
        </authorList>
    </citation>
    <scope>NUCLEOTIDE SEQUENCE</scope>
    <source>
        <strain evidence="6">HMLAC05119</strain>
    </source>
</reference>
<feature type="compositionally biased region" description="Low complexity" evidence="3">
    <location>
        <begin position="956"/>
        <end position="977"/>
    </location>
</feature>
<gene>
    <name evidence="6" type="ORF">BDU57DRAFT_520662</name>
</gene>
<protein>
    <submittedName>
        <fullName evidence="6">Uncharacterized protein</fullName>
    </submittedName>
</protein>
<dbReference type="EMBL" id="ML979138">
    <property type="protein sequence ID" value="KAF1913696.1"/>
    <property type="molecule type" value="Genomic_DNA"/>
</dbReference>
<evidence type="ECO:0000256" key="2">
    <source>
        <dbReference type="PROSITE-ProRule" id="PRU00169"/>
    </source>
</evidence>
<dbReference type="Gene3D" id="1.10.287.130">
    <property type="match status" value="1"/>
</dbReference>
<dbReference type="Pfam" id="PF00512">
    <property type="entry name" value="HisKA"/>
    <property type="match status" value="1"/>
</dbReference>
<dbReference type="InterPro" id="IPR001789">
    <property type="entry name" value="Sig_transdc_resp-reg_receiver"/>
</dbReference>
<dbReference type="SMART" id="SM00388">
    <property type="entry name" value="HisKA"/>
    <property type="match status" value="1"/>
</dbReference>
<dbReference type="SUPFAM" id="SSF55874">
    <property type="entry name" value="ATPase domain of HSP90 chaperone/DNA topoisomerase II/histidine kinase"/>
    <property type="match status" value="1"/>
</dbReference>
<dbReference type="InterPro" id="IPR050956">
    <property type="entry name" value="2C_system_His_kinase"/>
</dbReference>
<dbReference type="InterPro" id="IPR036097">
    <property type="entry name" value="HisK_dim/P_sf"/>
</dbReference>
<dbReference type="InterPro" id="IPR029016">
    <property type="entry name" value="GAF-like_dom_sf"/>
</dbReference>
<evidence type="ECO:0000313" key="7">
    <source>
        <dbReference type="Proteomes" id="UP000800096"/>
    </source>
</evidence>
<evidence type="ECO:0000259" key="4">
    <source>
        <dbReference type="PROSITE" id="PS50109"/>
    </source>
</evidence>
<feature type="modified residue" description="4-aspartylphosphate" evidence="2">
    <location>
        <position position="1090"/>
    </location>
</feature>
<evidence type="ECO:0000256" key="1">
    <source>
        <dbReference type="ARBA" id="ARBA00022553"/>
    </source>
</evidence>
<dbReference type="OrthoDB" id="303614at2759"/>
<dbReference type="AlphaFoldDB" id="A0A6A5QG52"/>